<evidence type="ECO:0000256" key="6">
    <source>
        <dbReference type="ARBA" id="ARBA00022490"/>
    </source>
</evidence>
<dbReference type="GO" id="GO:0004056">
    <property type="term" value="F:argininosuccinate lyase activity"/>
    <property type="evidence" value="ECO:0007669"/>
    <property type="project" value="UniProtKB-UniRule"/>
</dbReference>
<accession>A0A317Q3E0</accession>
<evidence type="ECO:0000256" key="14">
    <source>
        <dbReference type="ARBA" id="ARBA00060819"/>
    </source>
</evidence>
<dbReference type="GO" id="GO:0004042">
    <property type="term" value="F:L-glutamate N-acetyltransferase activity"/>
    <property type="evidence" value="ECO:0007669"/>
    <property type="project" value="RHEA"/>
</dbReference>
<name>A0A317Q3E0_9GAMM</name>
<feature type="domain" description="N-acetyltransferase" evidence="18">
    <location>
        <begin position="464"/>
        <end position="598"/>
    </location>
</feature>
<dbReference type="NCBIfam" id="TIGR00838">
    <property type="entry name" value="argH"/>
    <property type="match status" value="1"/>
</dbReference>
<keyword evidence="10 15" id="KW-0456">Lyase</keyword>
<dbReference type="InterPro" id="IPR008948">
    <property type="entry name" value="L-Aspartase-like"/>
</dbReference>
<evidence type="ECO:0000256" key="4">
    <source>
        <dbReference type="ARBA" id="ARBA00004941"/>
    </source>
</evidence>
<dbReference type="CDD" id="cd04301">
    <property type="entry name" value="NAT_SF"/>
    <property type="match status" value="1"/>
</dbReference>
<comment type="caution">
    <text evidence="19">The sequence shown here is derived from an EMBL/GenBank/DDBJ whole genome shotgun (WGS) entry which is preliminary data.</text>
</comment>
<evidence type="ECO:0000256" key="1">
    <source>
        <dbReference type="ARBA" id="ARBA00000985"/>
    </source>
</evidence>
<dbReference type="STRING" id="519453.SAMN04488070_1639"/>
<dbReference type="SUPFAM" id="SSF48557">
    <property type="entry name" value="L-aspartase-like"/>
    <property type="match status" value="1"/>
</dbReference>
<evidence type="ECO:0000256" key="9">
    <source>
        <dbReference type="ARBA" id="ARBA00022679"/>
    </source>
</evidence>
<comment type="catalytic activity">
    <reaction evidence="1 15">
        <text>2-(N(omega)-L-arginino)succinate = fumarate + L-arginine</text>
        <dbReference type="Rhea" id="RHEA:24020"/>
        <dbReference type="ChEBI" id="CHEBI:29806"/>
        <dbReference type="ChEBI" id="CHEBI:32682"/>
        <dbReference type="ChEBI" id="CHEBI:57472"/>
        <dbReference type="EC" id="4.3.2.1"/>
    </reaction>
</comment>
<dbReference type="Pfam" id="PF00583">
    <property type="entry name" value="Acetyltransf_1"/>
    <property type="match status" value="1"/>
</dbReference>
<dbReference type="GO" id="GO:0042450">
    <property type="term" value="P:L-arginine biosynthetic process via ornithine"/>
    <property type="evidence" value="ECO:0007669"/>
    <property type="project" value="UniProtKB-UniRule"/>
</dbReference>
<dbReference type="Gene3D" id="3.40.630.30">
    <property type="match status" value="1"/>
</dbReference>
<dbReference type="NCBIfam" id="NF008964">
    <property type="entry name" value="PRK12308.1"/>
    <property type="match status" value="1"/>
</dbReference>
<dbReference type="InterPro" id="IPR009049">
    <property type="entry name" value="Argininosuccinate_lyase"/>
</dbReference>
<dbReference type="Proteomes" id="UP000246964">
    <property type="component" value="Unassembled WGS sequence"/>
</dbReference>
<evidence type="ECO:0000256" key="12">
    <source>
        <dbReference type="ARBA" id="ARBA00023315"/>
    </source>
</evidence>
<dbReference type="InterPro" id="IPR029419">
    <property type="entry name" value="Arg_succ_lyase_C"/>
</dbReference>
<dbReference type="Gene3D" id="1.10.275.10">
    <property type="entry name" value="Fumarase/aspartase (N-terminal domain)"/>
    <property type="match status" value="1"/>
</dbReference>
<comment type="similarity">
    <text evidence="14">In the C-terminal section; belongs to the acetyltransferase family. ArgA subfamily.</text>
</comment>
<dbReference type="EC" id="4.3.2.1" evidence="15 16"/>
<evidence type="ECO:0000256" key="5">
    <source>
        <dbReference type="ARBA" id="ARBA00005552"/>
    </source>
</evidence>
<dbReference type="PROSITE" id="PS00163">
    <property type="entry name" value="FUMARATE_LYASES"/>
    <property type="match status" value="1"/>
</dbReference>
<dbReference type="UniPathway" id="UPA00068">
    <property type="reaction ID" value="UER00114"/>
</dbReference>
<comment type="similarity">
    <text evidence="15">Belongs to the lyase 1 family. Argininosuccinate lyase subfamily.</text>
</comment>
<evidence type="ECO:0000256" key="13">
    <source>
        <dbReference type="ARBA" id="ARBA00048372"/>
    </source>
</evidence>
<keyword evidence="9 17" id="KW-0808">Transferase</keyword>
<evidence type="ECO:0000256" key="17">
    <source>
        <dbReference type="PIRNR" id="PIRNR036456"/>
    </source>
</evidence>
<keyword evidence="12 17" id="KW-0012">Acyltransferase</keyword>
<protein>
    <recommendedName>
        <fullName evidence="15 16">Argininosuccinate lyase</fullName>
        <shortName evidence="15">ASAL</shortName>
        <ecNumber evidence="15 16">4.3.2.1</ecNumber>
    </recommendedName>
    <alternativeName>
        <fullName evidence="15">Arginosuccinase</fullName>
    </alternativeName>
</protein>
<dbReference type="PIRSF" id="PIRSF036456">
    <property type="entry name" value="ASAL_AGS"/>
    <property type="match status" value="1"/>
</dbReference>
<dbReference type="InterPro" id="IPR000362">
    <property type="entry name" value="Fumarate_lyase_fam"/>
</dbReference>
<comment type="subcellular location">
    <subcellularLocation>
        <location evidence="2 15 17">Cytoplasm</location>
    </subcellularLocation>
</comment>
<evidence type="ECO:0000256" key="11">
    <source>
        <dbReference type="ARBA" id="ARBA00023268"/>
    </source>
</evidence>
<dbReference type="InterPro" id="IPR024083">
    <property type="entry name" value="Fumarase/histidase_N"/>
</dbReference>
<sequence length="614" mass="67720">MSLWGGRFSQASADEFKQFNDSLRFDYVLAPFDIQASRAWAEALLSAELISSAEQQQLDQALAELAQAVTVDPQLPLLSQAEDIHSWVEGELIKRIGDTAKKLHTGRSRNDLVATDLRLLCKQFTQQLIRENLAAVQALLEFAKRYQTSLLPGYTHLQRAQPIVAGHWAMAYVQMLQRDVSRLRDAGKRMDVCPLGSGALAGTTAAIDRQALAHELGFRQACENSLDGVSDRDFALDLLHIASTGMMHLSRLAEDVIFYCSGESGCFAMSDRISSGSSLMPQKKNPDLFELLRGKTGRVLGHLQALFITLKGLPLAYNKDMQEDKEGLFDALQTYQHCLAMLTFALPELSVNQDHAAQQALLGYSNATELADYMVAQGIPFRDAHHLTGSLVLLAQQAGVALEQLDLAAMQQVCPQLQADVYQVLDSQYGLHKRQALGGTGPSAVKLAIKHAEDWLHAAEAASKHVRQARLADADKICELIAYWAEQGENLPRDKADVLQAIQSFAVAEINDEVVGCAALYVYTTGLAEIRSLGLFPQAQGKGLGAELVAWLLWKARELGIKRTIVLTRVPEFFGKLNFKLTVKDALPEKVMKDCDICPRKENCDETALEYLLK</sequence>
<dbReference type="Pfam" id="PF14698">
    <property type="entry name" value="ASL_C2"/>
    <property type="match status" value="1"/>
</dbReference>
<dbReference type="FunFam" id="1.20.200.10:FF:000006">
    <property type="entry name" value="Argininosuccinate lyase"/>
    <property type="match status" value="1"/>
</dbReference>
<dbReference type="AlphaFoldDB" id="A0A317Q3E0"/>
<dbReference type="GO" id="GO:0005829">
    <property type="term" value="C:cytosol"/>
    <property type="evidence" value="ECO:0007669"/>
    <property type="project" value="TreeGrafter"/>
</dbReference>
<dbReference type="CDD" id="cd01359">
    <property type="entry name" value="Argininosuccinate_lyase"/>
    <property type="match status" value="1"/>
</dbReference>
<dbReference type="HAMAP" id="MF_00006">
    <property type="entry name" value="Arg_succ_lyase"/>
    <property type="match status" value="1"/>
</dbReference>
<keyword evidence="8 15" id="KW-0028">Amino-acid biosynthesis</keyword>
<dbReference type="EMBL" id="QGTT01000014">
    <property type="protein sequence ID" value="PWW10425.1"/>
    <property type="molecule type" value="Genomic_DNA"/>
</dbReference>
<keyword evidence="6 15" id="KW-0963">Cytoplasm</keyword>
<dbReference type="PANTHER" id="PTHR43814:SF1">
    <property type="entry name" value="ARGININOSUCCINATE LYASE"/>
    <property type="match status" value="1"/>
</dbReference>
<keyword evidence="20" id="KW-1185">Reference proteome</keyword>
<dbReference type="PRINTS" id="PR00145">
    <property type="entry name" value="ARGSUCLYASE"/>
</dbReference>
<dbReference type="InterPro" id="IPR022761">
    <property type="entry name" value="Fumarate_lyase_N"/>
</dbReference>
<keyword evidence="11" id="KW-0511">Multifunctional enzyme</keyword>
<dbReference type="PROSITE" id="PS51186">
    <property type="entry name" value="GNAT"/>
    <property type="match status" value="1"/>
</dbReference>
<evidence type="ECO:0000256" key="15">
    <source>
        <dbReference type="HAMAP-Rule" id="MF_00006"/>
    </source>
</evidence>
<dbReference type="InterPro" id="IPR020557">
    <property type="entry name" value="Fumarate_lyase_CS"/>
</dbReference>
<dbReference type="OrthoDB" id="9769623at2"/>
<dbReference type="Gene3D" id="1.10.40.30">
    <property type="entry name" value="Fumarase/aspartase (C-terminal domain)"/>
    <property type="match status" value="1"/>
</dbReference>
<comment type="pathway">
    <text evidence="4 15 17">Amino-acid biosynthesis; L-arginine biosynthesis; L-arginine from L-ornithine and carbamoyl phosphate: step 3/3.</text>
</comment>
<gene>
    <name evidence="15" type="primary">argH</name>
    <name evidence="19" type="ORF">DET45_1146</name>
</gene>
<evidence type="ECO:0000256" key="7">
    <source>
        <dbReference type="ARBA" id="ARBA00022571"/>
    </source>
</evidence>
<evidence type="ECO:0000313" key="20">
    <source>
        <dbReference type="Proteomes" id="UP000246964"/>
    </source>
</evidence>
<evidence type="ECO:0000256" key="2">
    <source>
        <dbReference type="ARBA" id="ARBA00004496"/>
    </source>
</evidence>
<reference evidence="19 20" key="1">
    <citation type="submission" date="2018-05" db="EMBL/GenBank/DDBJ databases">
        <title>Freshwater and sediment microbial communities from various areas in North America, analyzing microbe dynamics in response to fracking.</title>
        <authorList>
            <person name="Lamendella R."/>
        </authorList>
    </citation>
    <scope>NUCLEOTIDE SEQUENCE [LARGE SCALE GENOMIC DNA]</scope>
    <source>
        <strain evidence="19 20">125B1</strain>
    </source>
</reference>
<dbReference type="InterPro" id="IPR000182">
    <property type="entry name" value="GNAT_dom"/>
</dbReference>
<evidence type="ECO:0000256" key="3">
    <source>
        <dbReference type="ARBA" id="ARBA00004925"/>
    </source>
</evidence>
<keyword evidence="7 15" id="KW-0055">Arginine biosynthesis</keyword>
<evidence type="ECO:0000256" key="10">
    <source>
        <dbReference type="ARBA" id="ARBA00023239"/>
    </source>
</evidence>
<comment type="pathway">
    <text evidence="3">Amino-acid biosynthesis; L-arginine biosynthesis; N(2)-acetyl-L-ornithine from L-glutamate: step 1/4.</text>
</comment>
<dbReference type="InterPro" id="IPR016181">
    <property type="entry name" value="Acyl_CoA_acyltransferase"/>
</dbReference>
<dbReference type="Pfam" id="PF00206">
    <property type="entry name" value="Lyase_1"/>
    <property type="match status" value="1"/>
</dbReference>
<dbReference type="RefSeq" id="WP_110076431.1">
    <property type="nucleotide sequence ID" value="NZ_QGTT01000014.1"/>
</dbReference>
<dbReference type="Gene3D" id="1.20.200.10">
    <property type="entry name" value="Fumarase/aspartase (Central domain)"/>
    <property type="match status" value="1"/>
</dbReference>
<organism evidence="19 20">
    <name type="scientific">Pseudidiomarina maritima</name>
    <dbReference type="NCBI Taxonomy" id="519453"/>
    <lineage>
        <taxon>Bacteria</taxon>
        <taxon>Pseudomonadati</taxon>
        <taxon>Pseudomonadota</taxon>
        <taxon>Gammaproteobacteria</taxon>
        <taxon>Alteromonadales</taxon>
        <taxon>Idiomarinaceae</taxon>
        <taxon>Pseudidiomarina</taxon>
    </lineage>
</organism>
<evidence type="ECO:0000313" key="19">
    <source>
        <dbReference type="EMBL" id="PWW10425.1"/>
    </source>
</evidence>
<comment type="catalytic activity">
    <reaction evidence="13">
        <text>L-glutamate + acetyl-CoA = N-acetyl-L-glutamate + CoA + H(+)</text>
        <dbReference type="Rhea" id="RHEA:24292"/>
        <dbReference type="ChEBI" id="CHEBI:15378"/>
        <dbReference type="ChEBI" id="CHEBI:29985"/>
        <dbReference type="ChEBI" id="CHEBI:44337"/>
        <dbReference type="ChEBI" id="CHEBI:57287"/>
        <dbReference type="ChEBI" id="CHEBI:57288"/>
        <dbReference type="EC" id="2.3.1.1"/>
    </reaction>
</comment>
<evidence type="ECO:0000256" key="16">
    <source>
        <dbReference type="NCBIfam" id="TIGR00838"/>
    </source>
</evidence>
<proteinExistence type="inferred from homology"/>
<dbReference type="PRINTS" id="PR00149">
    <property type="entry name" value="FUMRATELYASE"/>
</dbReference>
<dbReference type="SUPFAM" id="SSF55729">
    <property type="entry name" value="Acyl-CoA N-acyltransferases (Nat)"/>
    <property type="match status" value="1"/>
</dbReference>
<dbReference type="PANTHER" id="PTHR43814">
    <property type="entry name" value="ARGININOSUCCINATE LYASE"/>
    <property type="match status" value="1"/>
</dbReference>
<evidence type="ECO:0000259" key="18">
    <source>
        <dbReference type="PROSITE" id="PS51186"/>
    </source>
</evidence>
<dbReference type="FunFam" id="1.10.40.30:FF:000001">
    <property type="entry name" value="Argininosuccinate lyase"/>
    <property type="match status" value="1"/>
</dbReference>
<comment type="similarity">
    <text evidence="5 17">In the N-terminal section; belongs to the lyase 1 family. Argininosuccinate lyase subfamily.</text>
</comment>
<evidence type="ECO:0000256" key="8">
    <source>
        <dbReference type="ARBA" id="ARBA00022605"/>
    </source>
</evidence>
<dbReference type="InterPro" id="IPR011244">
    <property type="entry name" value="ASAL_AGS_AcTrfase"/>
</dbReference>